<evidence type="ECO:0000313" key="2">
    <source>
        <dbReference type="Proteomes" id="UP000076858"/>
    </source>
</evidence>
<keyword evidence="2" id="KW-1185">Reference proteome</keyword>
<accession>A0A164JER7</accession>
<organism evidence="1 2">
    <name type="scientific">Daphnia magna</name>
    <dbReference type="NCBI Taxonomy" id="35525"/>
    <lineage>
        <taxon>Eukaryota</taxon>
        <taxon>Metazoa</taxon>
        <taxon>Ecdysozoa</taxon>
        <taxon>Arthropoda</taxon>
        <taxon>Crustacea</taxon>
        <taxon>Branchiopoda</taxon>
        <taxon>Diplostraca</taxon>
        <taxon>Cladocera</taxon>
        <taxon>Anomopoda</taxon>
        <taxon>Daphniidae</taxon>
        <taxon>Daphnia</taxon>
    </lineage>
</organism>
<gene>
    <name evidence="1" type="ORF">APZ42_000749</name>
</gene>
<reference evidence="1 2" key="1">
    <citation type="submission" date="2016-03" db="EMBL/GenBank/DDBJ databases">
        <title>EvidentialGene: Evidence-directed Construction of Genes on Genomes.</title>
        <authorList>
            <person name="Gilbert D.G."/>
            <person name="Choi J.-H."/>
            <person name="Mockaitis K."/>
            <person name="Colbourne J."/>
            <person name="Pfrender M."/>
        </authorList>
    </citation>
    <scope>NUCLEOTIDE SEQUENCE [LARGE SCALE GENOMIC DNA]</scope>
    <source>
        <strain evidence="1 2">Xinb3</strain>
        <tissue evidence="1">Complete organism</tissue>
    </source>
</reference>
<dbReference type="OrthoDB" id="10520255at2759"/>
<name>A0A164JER7_9CRUS</name>
<proteinExistence type="predicted"/>
<sequence>MFPVVLKSSDKSDRVLFAKENLNVRSEVWLEAIACDELNLWYVISSLWCNFY</sequence>
<dbReference type="Proteomes" id="UP000076858">
    <property type="component" value="Unassembled WGS sequence"/>
</dbReference>
<evidence type="ECO:0000313" key="1">
    <source>
        <dbReference type="EMBL" id="KZS02272.1"/>
    </source>
</evidence>
<dbReference type="AlphaFoldDB" id="A0A164JER7"/>
<dbReference type="EMBL" id="LRGB01004806">
    <property type="protein sequence ID" value="KZS02272.1"/>
    <property type="molecule type" value="Genomic_DNA"/>
</dbReference>
<comment type="caution">
    <text evidence="1">The sequence shown here is derived from an EMBL/GenBank/DDBJ whole genome shotgun (WGS) entry which is preliminary data.</text>
</comment>
<protein>
    <submittedName>
        <fullName evidence="1">Uncharacterized protein</fullName>
    </submittedName>
</protein>